<dbReference type="Proteomes" id="UP001165677">
    <property type="component" value="Unassembled WGS sequence"/>
</dbReference>
<keyword evidence="2" id="KW-1185">Reference proteome</keyword>
<evidence type="ECO:0000313" key="1">
    <source>
        <dbReference type="EMBL" id="MCW1149059.1"/>
    </source>
</evidence>
<dbReference type="EMBL" id="JAPCIO010000011">
    <property type="protein sequence ID" value="MCW1149059.1"/>
    <property type="molecule type" value="Genomic_DNA"/>
</dbReference>
<accession>A0ABT3EKF5</accession>
<evidence type="ECO:0000313" key="2">
    <source>
        <dbReference type="Proteomes" id="UP001165677"/>
    </source>
</evidence>
<organism evidence="1 2">
    <name type="scientific">Flavobacterium lacisediminis</name>
    <dbReference type="NCBI Taxonomy" id="2989705"/>
    <lineage>
        <taxon>Bacteria</taxon>
        <taxon>Pseudomonadati</taxon>
        <taxon>Bacteroidota</taxon>
        <taxon>Flavobacteriia</taxon>
        <taxon>Flavobacteriales</taxon>
        <taxon>Flavobacteriaceae</taxon>
        <taxon>Flavobacterium</taxon>
    </lineage>
</organism>
<sequence length="41" mass="4716">MNKLINISMTIGILFFIGIEITKNISSEAQTKIKTTWKKIF</sequence>
<comment type="caution">
    <text evidence="1">The sequence shown here is derived from an EMBL/GenBank/DDBJ whole genome shotgun (WGS) entry which is preliminary data.</text>
</comment>
<gene>
    <name evidence="1" type="ORF">OJ995_12585</name>
</gene>
<proteinExistence type="predicted"/>
<dbReference type="RefSeq" id="WP_264369750.1">
    <property type="nucleotide sequence ID" value="NZ_JAPCIO010000011.1"/>
</dbReference>
<protein>
    <submittedName>
        <fullName evidence="1">Uncharacterized protein</fullName>
    </submittedName>
</protein>
<name>A0ABT3EKF5_9FLAO</name>
<reference evidence="1" key="1">
    <citation type="submission" date="2022-10" db="EMBL/GenBank/DDBJ databases">
        <title>Flavobacterium sp. nov., a bacterium isolated from lake sediment.</title>
        <authorList>
            <person name="Qu J.-H."/>
        </authorList>
    </citation>
    <scope>NUCLEOTIDE SEQUENCE</scope>
    <source>
        <strain evidence="1">TH16-21</strain>
    </source>
</reference>